<dbReference type="InterPro" id="IPR043502">
    <property type="entry name" value="DNA/RNA_pol_sf"/>
</dbReference>
<evidence type="ECO:0000313" key="4">
    <source>
        <dbReference type="EMBL" id="KAJ1178680.1"/>
    </source>
</evidence>
<dbReference type="PANTHER" id="PTHR33050:SF7">
    <property type="entry name" value="RIBONUCLEASE H"/>
    <property type="match status" value="1"/>
</dbReference>
<keyword evidence="5" id="KW-1185">Reference proteome</keyword>
<name>A0AAV7TR37_PLEWA</name>
<dbReference type="AlphaFoldDB" id="A0AAV7TR37"/>
<evidence type="ECO:0000256" key="1">
    <source>
        <dbReference type="ARBA" id="ARBA00010879"/>
    </source>
</evidence>
<dbReference type="PROSITE" id="PS50878">
    <property type="entry name" value="RT_POL"/>
    <property type="match status" value="1"/>
</dbReference>
<dbReference type="Gene3D" id="3.10.10.10">
    <property type="entry name" value="HIV Type 1 Reverse Transcriptase, subunit A, domain 1"/>
    <property type="match status" value="1"/>
</dbReference>
<accession>A0AAV7TR37</accession>
<dbReference type="EMBL" id="JANPWB010000006">
    <property type="protein sequence ID" value="KAJ1178680.1"/>
    <property type="molecule type" value="Genomic_DNA"/>
</dbReference>
<dbReference type="PANTHER" id="PTHR33050">
    <property type="entry name" value="REVERSE TRANSCRIPTASE DOMAIN-CONTAINING PROTEIN"/>
    <property type="match status" value="1"/>
</dbReference>
<evidence type="ECO:0000313" key="5">
    <source>
        <dbReference type="Proteomes" id="UP001066276"/>
    </source>
</evidence>
<comment type="similarity">
    <text evidence="1">Belongs to the beta type-B retroviral polymerase family. HERV class-II K(HML-2) pol subfamily.</text>
</comment>
<dbReference type="Proteomes" id="UP001066276">
    <property type="component" value="Chromosome 3_2"/>
</dbReference>
<evidence type="ECO:0000259" key="3">
    <source>
        <dbReference type="PROSITE" id="PS50878"/>
    </source>
</evidence>
<organism evidence="4 5">
    <name type="scientific">Pleurodeles waltl</name>
    <name type="common">Iberian ribbed newt</name>
    <dbReference type="NCBI Taxonomy" id="8319"/>
    <lineage>
        <taxon>Eukaryota</taxon>
        <taxon>Metazoa</taxon>
        <taxon>Chordata</taxon>
        <taxon>Craniata</taxon>
        <taxon>Vertebrata</taxon>
        <taxon>Euteleostomi</taxon>
        <taxon>Amphibia</taxon>
        <taxon>Batrachia</taxon>
        <taxon>Caudata</taxon>
        <taxon>Salamandroidea</taxon>
        <taxon>Salamandridae</taxon>
        <taxon>Pleurodelinae</taxon>
        <taxon>Pleurodeles</taxon>
    </lineage>
</organism>
<reference evidence="4" key="1">
    <citation type="journal article" date="2022" name="bioRxiv">
        <title>Sequencing and chromosome-scale assembly of the giantPleurodeles waltlgenome.</title>
        <authorList>
            <person name="Brown T."/>
            <person name="Elewa A."/>
            <person name="Iarovenko S."/>
            <person name="Subramanian E."/>
            <person name="Araus A.J."/>
            <person name="Petzold A."/>
            <person name="Susuki M."/>
            <person name="Suzuki K.-i.T."/>
            <person name="Hayashi T."/>
            <person name="Toyoda A."/>
            <person name="Oliveira C."/>
            <person name="Osipova E."/>
            <person name="Leigh N.D."/>
            <person name="Simon A."/>
            <person name="Yun M.H."/>
        </authorList>
    </citation>
    <scope>NUCLEOTIDE SEQUENCE</scope>
    <source>
        <strain evidence="4">20211129_DDA</strain>
        <tissue evidence="4">Liver</tissue>
    </source>
</reference>
<dbReference type="InterPro" id="IPR052055">
    <property type="entry name" value="Hepadnavirus_pol/RT"/>
</dbReference>
<evidence type="ECO:0000256" key="2">
    <source>
        <dbReference type="ARBA" id="ARBA00012180"/>
    </source>
</evidence>
<dbReference type="Gene3D" id="3.30.70.270">
    <property type="match status" value="1"/>
</dbReference>
<proteinExistence type="inferred from homology"/>
<dbReference type="InterPro" id="IPR043128">
    <property type="entry name" value="Rev_trsase/Diguanyl_cyclase"/>
</dbReference>
<comment type="caution">
    <text evidence="4">The sequence shown here is derived from an EMBL/GenBank/DDBJ whole genome shotgun (WGS) entry which is preliminary data.</text>
</comment>
<dbReference type="EC" id="3.1.26.4" evidence="2"/>
<dbReference type="SUPFAM" id="SSF56672">
    <property type="entry name" value="DNA/RNA polymerases"/>
    <property type="match status" value="1"/>
</dbReference>
<dbReference type="GO" id="GO:0004523">
    <property type="term" value="F:RNA-DNA hybrid ribonuclease activity"/>
    <property type="evidence" value="ECO:0007669"/>
    <property type="project" value="UniProtKB-EC"/>
</dbReference>
<sequence length="294" mass="33643">MSLGQGAIEKVPVPEVGHGCYSRNFLVPKKDKGLRPTLDFRDLNYFLKKEKLKMLTLAQVLSALDPGDRMLVLDLQHTYFHIPILPAHRRYLRFMVGHKHYQFTVLLFSLTSTPRVFMKVMVKVVEHLRRLGVSVFPYLDDWLLKADSPQIVVSRFLDYGEPPVHTEVHHQCAEVTPDSISDAPFHWSCSGHSAVSGLSSRKVSPRYLGYDSDLSASVLGFSETDSEATGPHGLLASCILLVTLARWHMRALQWDLKFQWAQHQGNLSNMVQISEETAKDLQWWLSYPHWVHNR</sequence>
<feature type="domain" description="Reverse transcriptase" evidence="3">
    <location>
        <begin position="8"/>
        <end position="212"/>
    </location>
</feature>
<gene>
    <name evidence="4" type="ORF">NDU88_003922</name>
</gene>
<dbReference type="InterPro" id="IPR000477">
    <property type="entry name" value="RT_dom"/>
</dbReference>
<protein>
    <recommendedName>
        <fullName evidence="2">ribonuclease H</fullName>
        <ecNumber evidence="2">3.1.26.4</ecNumber>
    </recommendedName>
</protein>
<dbReference type="Pfam" id="PF00078">
    <property type="entry name" value="RVT_1"/>
    <property type="match status" value="1"/>
</dbReference>